<evidence type="ECO:0000256" key="2">
    <source>
        <dbReference type="ARBA" id="ARBA00022980"/>
    </source>
</evidence>
<dbReference type="HAMAP" id="MF_01310">
    <property type="entry name" value="Ribosomal_uS11"/>
    <property type="match status" value="1"/>
</dbReference>
<dbReference type="GO" id="GO:0003735">
    <property type="term" value="F:structural constituent of ribosome"/>
    <property type="evidence" value="ECO:0007669"/>
    <property type="project" value="InterPro"/>
</dbReference>
<dbReference type="EMBL" id="MU858045">
    <property type="protein sequence ID" value="KAK4220225.1"/>
    <property type="molecule type" value="Genomic_DNA"/>
</dbReference>
<dbReference type="AlphaFoldDB" id="A0AAN7BG37"/>
<sequence>MSRVASSRLLARNIFTAPCTARSATPWSRCYSSIPNNFGQPNRAASSASSSTGSSVMADIAARDHLFADIMSKAKITPDGVLSNLEIEEPKEPYHFHIYSHKHNTHITVTDPNRDAIISMSCGNLGLRNAQRKSYDAAYQLAAYVVDKLNQTGVVKKIHKLEVVLRGFGPGREAATKVLMGTEGKLLKPLIVRVTDSTRVKFGGTRSQRKRRLG</sequence>
<dbReference type="SUPFAM" id="SSF53137">
    <property type="entry name" value="Translational machinery components"/>
    <property type="match status" value="1"/>
</dbReference>
<dbReference type="GO" id="GO:1990904">
    <property type="term" value="C:ribonucleoprotein complex"/>
    <property type="evidence" value="ECO:0007669"/>
    <property type="project" value="UniProtKB-KW"/>
</dbReference>
<organism evidence="4 5">
    <name type="scientific">Rhypophila decipiens</name>
    <dbReference type="NCBI Taxonomy" id="261697"/>
    <lineage>
        <taxon>Eukaryota</taxon>
        <taxon>Fungi</taxon>
        <taxon>Dikarya</taxon>
        <taxon>Ascomycota</taxon>
        <taxon>Pezizomycotina</taxon>
        <taxon>Sordariomycetes</taxon>
        <taxon>Sordariomycetidae</taxon>
        <taxon>Sordariales</taxon>
        <taxon>Naviculisporaceae</taxon>
        <taxon>Rhypophila</taxon>
    </lineage>
</organism>
<keyword evidence="2" id="KW-0689">Ribosomal protein</keyword>
<dbReference type="PANTHER" id="PTHR11759">
    <property type="entry name" value="40S RIBOSOMAL PROTEIN S14/30S RIBOSOMAL PROTEIN S11"/>
    <property type="match status" value="1"/>
</dbReference>
<dbReference type="InterPro" id="IPR036967">
    <property type="entry name" value="Ribosomal_uS11_sf"/>
</dbReference>
<dbReference type="InterPro" id="IPR001971">
    <property type="entry name" value="Ribosomal_uS11"/>
</dbReference>
<protein>
    <recommendedName>
        <fullName evidence="6">Mitochondrial ribosomal protein S11</fullName>
    </recommendedName>
</protein>
<keyword evidence="5" id="KW-1185">Reference proteome</keyword>
<reference evidence="4" key="1">
    <citation type="journal article" date="2023" name="Mol. Phylogenet. Evol.">
        <title>Genome-scale phylogeny and comparative genomics of the fungal order Sordariales.</title>
        <authorList>
            <person name="Hensen N."/>
            <person name="Bonometti L."/>
            <person name="Westerberg I."/>
            <person name="Brannstrom I.O."/>
            <person name="Guillou S."/>
            <person name="Cros-Aarteil S."/>
            <person name="Calhoun S."/>
            <person name="Haridas S."/>
            <person name="Kuo A."/>
            <person name="Mondo S."/>
            <person name="Pangilinan J."/>
            <person name="Riley R."/>
            <person name="LaButti K."/>
            <person name="Andreopoulos B."/>
            <person name="Lipzen A."/>
            <person name="Chen C."/>
            <person name="Yan M."/>
            <person name="Daum C."/>
            <person name="Ng V."/>
            <person name="Clum A."/>
            <person name="Steindorff A."/>
            <person name="Ohm R.A."/>
            <person name="Martin F."/>
            <person name="Silar P."/>
            <person name="Natvig D.O."/>
            <person name="Lalanne C."/>
            <person name="Gautier V."/>
            <person name="Ament-Velasquez S.L."/>
            <person name="Kruys A."/>
            <person name="Hutchinson M.I."/>
            <person name="Powell A.J."/>
            <person name="Barry K."/>
            <person name="Miller A.N."/>
            <person name="Grigoriev I.V."/>
            <person name="Debuchy R."/>
            <person name="Gladieux P."/>
            <person name="Hiltunen Thoren M."/>
            <person name="Johannesson H."/>
        </authorList>
    </citation>
    <scope>NUCLEOTIDE SEQUENCE</scope>
    <source>
        <strain evidence="4">PSN293</strain>
    </source>
</reference>
<evidence type="ECO:0000256" key="1">
    <source>
        <dbReference type="ARBA" id="ARBA00006194"/>
    </source>
</evidence>
<evidence type="ECO:0000256" key="3">
    <source>
        <dbReference type="ARBA" id="ARBA00023274"/>
    </source>
</evidence>
<dbReference type="GO" id="GO:0005840">
    <property type="term" value="C:ribosome"/>
    <property type="evidence" value="ECO:0007669"/>
    <property type="project" value="UniProtKB-KW"/>
</dbReference>
<reference evidence="4" key="2">
    <citation type="submission" date="2023-05" db="EMBL/GenBank/DDBJ databases">
        <authorList>
            <consortium name="Lawrence Berkeley National Laboratory"/>
            <person name="Steindorff A."/>
            <person name="Hensen N."/>
            <person name="Bonometti L."/>
            <person name="Westerberg I."/>
            <person name="Brannstrom I.O."/>
            <person name="Guillou S."/>
            <person name="Cros-Aarteil S."/>
            <person name="Calhoun S."/>
            <person name="Haridas S."/>
            <person name="Kuo A."/>
            <person name="Mondo S."/>
            <person name="Pangilinan J."/>
            <person name="Riley R."/>
            <person name="Labutti K."/>
            <person name="Andreopoulos B."/>
            <person name="Lipzen A."/>
            <person name="Chen C."/>
            <person name="Yanf M."/>
            <person name="Daum C."/>
            <person name="Ng V."/>
            <person name="Clum A."/>
            <person name="Ohm R."/>
            <person name="Martin F."/>
            <person name="Silar P."/>
            <person name="Natvig D."/>
            <person name="Lalanne C."/>
            <person name="Gautier V."/>
            <person name="Ament-Velasquez S.L."/>
            <person name="Kruys A."/>
            <person name="Hutchinson M.I."/>
            <person name="Powell A.J."/>
            <person name="Barry K."/>
            <person name="Miller A.N."/>
            <person name="Grigoriev I.V."/>
            <person name="Debuchy R."/>
            <person name="Gladieux P."/>
            <person name="Thoren M.H."/>
            <person name="Johannesson H."/>
        </authorList>
    </citation>
    <scope>NUCLEOTIDE SEQUENCE</scope>
    <source>
        <strain evidence="4">PSN293</strain>
    </source>
</reference>
<evidence type="ECO:0000313" key="4">
    <source>
        <dbReference type="EMBL" id="KAK4220225.1"/>
    </source>
</evidence>
<dbReference type="GO" id="GO:0006412">
    <property type="term" value="P:translation"/>
    <property type="evidence" value="ECO:0007669"/>
    <property type="project" value="InterPro"/>
</dbReference>
<accession>A0AAN7BG37</accession>
<dbReference type="Gene3D" id="3.30.420.80">
    <property type="entry name" value="Ribosomal protein S11"/>
    <property type="match status" value="1"/>
</dbReference>
<keyword evidence="3" id="KW-0687">Ribonucleoprotein</keyword>
<gene>
    <name evidence="4" type="ORF">QBC37DRAFT_408164</name>
</gene>
<proteinExistence type="inferred from homology"/>
<comment type="caution">
    <text evidence="4">The sequence shown here is derived from an EMBL/GenBank/DDBJ whole genome shotgun (WGS) entry which is preliminary data.</text>
</comment>
<dbReference type="Proteomes" id="UP001301769">
    <property type="component" value="Unassembled WGS sequence"/>
</dbReference>
<evidence type="ECO:0008006" key="6">
    <source>
        <dbReference type="Google" id="ProtNLM"/>
    </source>
</evidence>
<dbReference type="Pfam" id="PF00411">
    <property type="entry name" value="Ribosomal_S11"/>
    <property type="match status" value="1"/>
</dbReference>
<name>A0AAN7BG37_9PEZI</name>
<evidence type="ECO:0000313" key="5">
    <source>
        <dbReference type="Proteomes" id="UP001301769"/>
    </source>
</evidence>
<comment type="similarity">
    <text evidence="1">Belongs to the universal ribosomal protein uS11 family.</text>
</comment>